<dbReference type="PRINTS" id="PR00722">
    <property type="entry name" value="CHYMOTRYPSIN"/>
</dbReference>
<organism evidence="7 8">
    <name type="scientific">Pieris brassicae</name>
    <name type="common">White butterfly</name>
    <name type="synonym">Large white butterfly</name>
    <dbReference type="NCBI Taxonomy" id="7116"/>
    <lineage>
        <taxon>Eukaryota</taxon>
        <taxon>Metazoa</taxon>
        <taxon>Ecdysozoa</taxon>
        <taxon>Arthropoda</taxon>
        <taxon>Hexapoda</taxon>
        <taxon>Insecta</taxon>
        <taxon>Pterygota</taxon>
        <taxon>Neoptera</taxon>
        <taxon>Endopterygota</taxon>
        <taxon>Lepidoptera</taxon>
        <taxon>Glossata</taxon>
        <taxon>Ditrysia</taxon>
        <taxon>Papilionoidea</taxon>
        <taxon>Pieridae</taxon>
        <taxon>Pierinae</taxon>
        <taxon>Pieris</taxon>
    </lineage>
</organism>
<dbReference type="InterPro" id="IPR001254">
    <property type="entry name" value="Trypsin_dom"/>
</dbReference>
<evidence type="ECO:0000256" key="1">
    <source>
        <dbReference type="ARBA" id="ARBA00007664"/>
    </source>
</evidence>
<dbReference type="EMBL" id="CALOZG010000087">
    <property type="protein sequence ID" value="CAH4039037.1"/>
    <property type="molecule type" value="Genomic_DNA"/>
</dbReference>
<dbReference type="PANTHER" id="PTHR24276:SF98">
    <property type="entry name" value="FI18310P1-RELATED"/>
    <property type="match status" value="1"/>
</dbReference>
<comment type="similarity">
    <text evidence="1">Belongs to the peptidase S1 family.</text>
</comment>
<dbReference type="SMART" id="SM00020">
    <property type="entry name" value="Tryp_SPc"/>
    <property type="match status" value="1"/>
</dbReference>
<keyword evidence="2" id="KW-0645">Protease</keyword>
<sequence length="264" mass="28572">MQEPLVLYLCIGMSTIFGSAAHRRIYGGRDAMPGEFPYVAIYGSFDKSWNFDLSCSCSVVSPTWSLTAAHCIDITLKSKGYVAFGDFIPGQKFNVSKVLKMYPHPSYRGDVSECGNYDIGLLRTKTIKIRQYGLLSAVDHTTMIGHEVIVAGFGSTNASDIYTTIVTANKTLKVFKGMINSCLKVDYHLCPRICVTPTCDRVSLICGGDSGGPVIHASGIVGVHACHNIQCDDVHKHSLAQGSSVHQAVSPEIDWLSATINGKS</sequence>
<dbReference type="GO" id="GO:0004252">
    <property type="term" value="F:serine-type endopeptidase activity"/>
    <property type="evidence" value="ECO:0007669"/>
    <property type="project" value="InterPro"/>
</dbReference>
<dbReference type="Pfam" id="PF00089">
    <property type="entry name" value="Trypsin"/>
    <property type="match status" value="1"/>
</dbReference>
<evidence type="ECO:0000259" key="6">
    <source>
        <dbReference type="PROSITE" id="PS50240"/>
    </source>
</evidence>
<dbReference type="InterPro" id="IPR050430">
    <property type="entry name" value="Peptidase_S1"/>
</dbReference>
<evidence type="ECO:0000256" key="5">
    <source>
        <dbReference type="ARBA" id="ARBA00023157"/>
    </source>
</evidence>
<dbReference type="InterPro" id="IPR043504">
    <property type="entry name" value="Peptidase_S1_PA_chymotrypsin"/>
</dbReference>
<dbReference type="Proteomes" id="UP001152562">
    <property type="component" value="Unassembled WGS sequence"/>
</dbReference>
<evidence type="ECO:0000256" key="3">
    <source>
        <dbReference type="ARBA" id="ARBA00022801"/>
    </source>
</evidence>
<evidence type="ECO:0000256" key="4">
    <source>
        <dbReference type="ARBA" id="ARBA00022825"/>
    </source>
</evidence>
<dbReference type="PROSITE" id="PS50240">
    <property type="entry name" value="TRYPSIN_DOM"/>
    <property type="match status" value="1"/>
</dbReference>
<dbReference type="PANTHER" id="PTHR24276">
    <property type="entry name" value="POLYSERASE-RELATED"/>
    <property type="match status" value="1"/>
</dbReference>
<accession>A0A9P0TV89</accession>
<evidence type="ECO:0000256" key="2">
    <source>
        <dbReference type="ARBA" id="ARBA00022670"/>
    </source>
</evidence>
<dbReference type="Gene3D" id="2.40.10.10">
    <property type="entry name" value="Trypsin-like serine proteases"/>
    <property type="match status" value="1"/>
</dbReference>
<evidence type="ECO:0000313" key="8">
    <source>
        <dbReference type="Proteomes" id="UP001152562"/>
    </source>
</evidence>
<evidence type="ECO:0000313" key="7">
    <source>
        <dbReference type="EMBL" id="CAH4039037.1"/>
    </source>
</evidence>
<dbReference type="InterPro" id="IPR018114">
    <property type="entry name" value="TRYPSIN_HIS"/>
</dbReference>
<dbReference type="PROSITE" id="PS00134">
    <property type="entry name" value="TRYPSIN_HIS"/>
    <property type="match status" value="1"/>
</dbReference>
<dbReference type="AlphaFoldDB" id="A0A9P0TV89"/>
<name>A0A9P0TV89_PIEBR</name>
<proteinExistence type="inferred from homology"/>
<feature type="domain" description="Peptidase S1" evidence="6">
    <location>
        <begin position="25"/>
        <end position="261"/>
    </location>
</feature>
<keyword evidence="5" id="KW-1015">Disulfide bond</keyword>
<keyword evidence="4" id="KW-0720">Serine protease</keyword>
<gene>
    <name evidence="7" type="ORF">PIBRA_LOCUS14500</name>
</gene>
<comment type="caution">
    <text evidence="7">The sequence shown here is derived from an EMBL/GenBank/DDBJ whole genome shotgun (WGS) entry which is preliminary data.</text>
</comment>
<keyword evidence="8" id="KW-1185">Reference proteome</keyword>
<reference evidence="7" key="1">
    <citation type="submission" date="2022-05" db="EMBL/GenBank/DDBJ databases">
        <authorList>
            <person name="Okamura Y."/>
        </authorList>
    </citation>
    <scope>NUCLEOTIDE SEQUENCE</scope>
</reference>
<dbReference type="InterPro" id="IPR009003">
    <property type="entry name" value="Peptidase_S1_PA"/>
</dbReference>
<dbReference type="GO" id="GO:0006508">
    <property type="term" value="P:proteolysis"/>
    <property type="evidence" value="ECO:0007669"/>
    <property type="project" value="UniProtKB-KW"/>
</dbReference>
<dbReference type="SUPFAM" id="SSF50494">
    <property type="entry name" value="Trypsin-like serine proteases"/>
    <property type="match status" value="1"/>
</dbReference>
<dbReference type="InterPro" id="IPR001314">
    <property type="entry name" value="Peptidase_S1A"/>
</dbReference>
<protein>
    <recommendedName>
        <fullName evidence="6">Peptidase S1 domain-containing protein</fullName>
    </recommendedName>
</protein>
<keyword evidence="3" id="KW-0378">Hydrolase</keyword>